<evidence type="ECO:0000256" key="3">
    <source>
        <dbReference type="ARBA" id="ARBA00022980"/>
    </source>
</evidence>
<dbReference type="InterPro" id="IPR045860">
    <property type="entry name" value="Snake_toxin-like_sf"/>
</dbReference>
<evidence type="ECO:0000256" key="8">
    <source>
        <dbReference type="SAM" id="SignalP"/>
    </source>
</evidence>
<dbReference type="Gene3D" id="1.10.10.1410">
    <property type="match status" value="1"/>
</dbReference>
<dbReference type="OrthoDB" id="5847782at2759"/>
<evidence type="ECO:0000256" key="4">
    <source>
        <dbReference type="ARBA" id="ARBA00023274"/>
    </source>
</evidence>
<dbReference type="Gene3D" id="2.10.60.10">
    <property type="entry name" value="CD59"/>
    <property type="match status" value="1"/>
</dbReference>
<feature type="compositionally biased region" description="Basic and acidic residues" evidence="7">
    <location>
        <begin position="227"/>
        <end position="237"/>
    </location>
</feature>
<dbReference type="InParanoid" id="A0A3P7DZS8"/>
<name>A0A3P7DZS8_WUCBA</name>
<protein>
    <recommendedName>
        <fullName evidence="5">Large ribosomal subunit protein P2</fullName>
    </recommendedName>
    <alternativeName>
        <fullName evidence="6">60S acidic ribosomal protein P2</fullName>
    </alternativeName>
</protein>
<dbReference type="EMBL" id="UYWW01000668">
    <property type="protein sequence ID" value="VDM09049.1"/>
    <property type="molecule type" value="Genomic_DNA"/>
</dbReference>
<reference evidence="9 10" key="1">
    <citation type="submission" date="2018-11" db="EMBL/GenBank/DDBJ databases">
        <authorList>
            <consortium name="Pathogen Informatics"/>
        </authorList>
    </citation>
    <scope>NUCLEOTIDE SEQUENCE [LARGE SCALE GENOMIC DNA]</scope>
</reference>
<dbReference type="PANTHER" id="PTHR21749">
    <property type="entry name" value="PRION-LIKE- Q/N-RICH -DOMAIN-BEARING PROTEIN PROTEIN 24"/>
    <property type="match status" value="1"/>
</dbReference>
<gene>
    <name evidence="9" type="ORF">WBA_LOCUS2435</name>
</gene>
<dbReference type="Proteomes" id="UP000270924">
    <property type="component" value="Unassembled WGS sequence"/>
</dbReference>
<dbReference type="SUPFAM" id="SSF57302">
    <property type="entry name" value="Snake toxin-like"/>
    <property type="match status" value="1"/>
</dbReference>
<evidence type="ECO:0000256" key="6">
    <source>
        <dbReference type="ARBA" id="ARBA00035443"/>
    </source>
</evidence>
<evidence type="ECO:0000313" key="9">
    <source>
        <dbReference type="EMBL" id="VDM09049.1"/>
    </source>
</evidence>
<evidence type="ECO:0000313" key="10">
    <source>
        <dbReference type="Proteomes" id="UP000270924"/>
    </source>
</evidence>
<keyword evidence="4" id="KW-0687">Ribonucleoprotein</keyword>
<dbReference type="GO" id="GO:0003735">
    <property type="term" value="F:structural constituent of ribosome"/>
    <property type="evidence" value="ECO:0007669"/>
    <property type="project" value="InterPro"/>
</dbReference>
<dbReference type="AlphaFoldDB" id="A0A3P7DZS8"/>
<organism evidence="9 10">
    <name type="scientific">Wuchereria bancrofti</name>
    <dbReference type="NCBI Taxonomy" id="6293"/>
    <lineage>
        <taxon>Eukaryota</taxon>
        <taxon>Metazoa</taxon>
        <taxon>Ecdysozoa</taxon>
        <taxon>Nematoda</taxon>
        <taxon>Chromadorea</taxon>
        <taxon>Rhabditida</taxon>
        <taxon>Spirurina</taxon>
        <taxon>Spiruromorpha</taxon>
        <taxon>Filarioidea</taxon>
        <taxon>Onchocercidae</taxon>
        <taxon>Wuchereria</taxon>
    </lineage>
</organism>
<evidence type="ECO:0000256" key="7">
    <source>
        <dbReference type="SAM" id="MobiDB-lite"/>
    </source>
</evidence>
<dbReference type="GO" id="GO:0002182">
    <property type="term" value="P:cytoplasmic translational elongation"/>
    <property type="evidence" value="ECO:0007669"/>
    <property type="project" value="InterPro"/>
</dbReference>
<dbReference type="InterPro" id="IPR027534">
    <property type="entry name" value="Ribosomal_P1/P2"/>
</dbReference>
<keyword evidence="10" id="KW-1185">Reference proteome</keyword>
<keyword evidence="8" id="KW-0732">Signal</keyword>
<evidence type="ECO:0000256" key="2">
    <source>
        <dbReference type="ARBA" id="ARBA00005436"/>
    </source>
</evidence>
<feature type="chain" id="PRO_5017959032" description="Large ribosomal subunit protein P2" evidence="8">
    <location>
        <begin position="20"/>
        <end position="251"/>
    </location>
</feature>
<proteinExistence type="inferred from homology"/>
<dbReference type="CDD" id="cd05833">
    <property type="entry name" value="Ribosomal_P2"/>
    <property type="match status" value="1"/>
</dbReference>
<feature type="signal peptide" evidence="8">
    <location>
        <begin position="1"/>
        <end position="19"/>
    </location>
</feature>
<sequence>MNRTLLLLLVVTDFLLVYSITCYKGFRIIRGQVFGTETEECENETAYCYNMTAETALVLNVMKAGCSTYGCMLSANTCRSTTFQGVPISFCCCNEHDLCNYSIIMKYLAAYLLSTMGGNKSPTAKDVENVLGSVGLDVDMEDANKVVSALSGKSIDEVYLFVMLLKVNNSENSPFHEVPSMYFCSLTFFYSVITAGLAKISSVPSGGAVSTIAPVVSATPTSALQAESKKEEKKEEPKEESDEDMGFGLFD</sequence>
<comment type="similarity">
    <text evidence="2">Belongs to the eukaryotic ribosomal protein P1/P2 family.</text>
</comment>
<dbReference type="InterPro" id="IPR044076">
    <property type="entry name" value="Ribosomal_P2"/>
</dbReference>
<keyword evidence="3" id="KW-0689">Ribosomal protein</keyword>
<dbReference type="HAMAP" id="MF_01478">
    <property type="entry name" value="Ribosomal_L12_arch"/>
    <property type="match status" value="1"/>
</dbReference>
<dbReference type="FunFam" id="1.10.10.1410:FF:000002">
    <property type="entry name" value="60S acidic ribosomal protein P2"/>
    <property type="match status" value="1"/>
</dbReference>
<dbReference type="OMA" id="YLLSTMG"/>
<dbReference type="InterPro" id="IPR038716">
    <property type="entry name" value="P1/P2_N_sf"/>
</dbReference>
<accession>A0A3P7DZS8</accession>
<dbReference type="GO" id="GO:0022625">
    <property type="term" value="C:cytosolic large ribosomal subunit"/>
    <property type="evidence" value="ECO:0007669"/>
    <property type="project" value="InterPro"/>
</dbReference>
<comment type="function">
    <text evidence="1">Plays an important role in the elongation step of protein synthesis.</text>
</comment>
<evidence type="ECO:0000256" key="5">
    <source>
        <dbReference type="ARBA" id="ARBA00035301"/>
    </source>
</evidence>
<feature type="region of interest" description="Disordered" evidence="7">
    <location>
        <begin position="220"/>
        <end position="251"/>
    </location>
</feature>
<evidence type="ECO:0000256" key="1">
    <source>
        <dbReference type="ARBA" id="ARBA00003362"/>
    </source>
</evidence>
<dbReference type="Pfam" id="PF00428">
    <property type="entry name" value="Ribosomal_60s"/>
    <property type="match status" value="1"/>
</dbReference>